<evidence type="ECO:0000256" key="3">
    <source>
        <dbReference type="ARBA" id="ARBA00022448"/>
    </source>
</evidence>
<keyword evidence="3" id="KW-0813">Transport</keyword>
<dbReference type="GO" id="GO:0019898">
    <property type="term" value="C:extrinsic component of membrane"/>
    <property type="evidence" value="ECO:0007669"/>
    <property type="project" value="InterPro"/>
</dbReference>
<evidence type="ECO:0000259" key="9">
    <source>
        <dbReference type="Pfam" id="PF25876"/>
    </source>
</evidence>
<dbReference type="AlphaFoldDB" id="A0A2X4XBK6"/>
<evidence type="ECO:0000256" key="6">
    <source>
        <dbReference type="ARBA" id="ARBA00023054"/>
    </source>
</evidence>
<protein>
    <submittedName>
        <fullName evidence="13">Macrolide-specific efflux protein macA</fullName>
    </submittedName>
</protein>
<dbReference type="OrthoDB" id="9791520at2"/>
<dbReference type="InterPro" id="IPR058627">
    <property type="entry name" value="MdtA-like_C"/>
</dbReference>
<evidence type="ECO:0000259" key="11">
    <source>
        <dbReference type="Pfam" id="PF25944"/>
    </source>
</evidence>
<evidence type="ECO:0000313" key="14">
    <source>
        <dbReference type="Proteomes" id="UP000249005"/>
    </source>
</evidence>
<dbReference type="Gene3D" id="2.40.50.100">
    <property type="match status" value="1"/>
</dbReference>
<keyword evidence="7" id="KW-0472">Membrane</keyword>
<dbReference type="PANTHER" id="PTHR30469">
    <property type="entry name" value="MULTIDRUG RESISTANCE PROTEIN MDTA"/>
    <property type="match status" value="1"/>
</dbReference>
<sequence>MQLANKKFRIALIILCIAAVGGLIKHFLFSEDVKPAYITSPVVKADIEQNVLADGSIKALKQVNVGAQVSGQIKALHVELGDKVTKGQALAEIDDLPQKNDLQNAQAGLKSAQAQRQAKQATLRNNQLAFERQRKILARGVGIQADYDSAKAQLDATKAEIESLDAQIVQANIAVDTAQLNLGYTKITSPIDGVVVAIPVEEGQTVNAVQSAPTILKVAQLDTMTIEAQISEADVPKVSVGMPVYFTILGEPGKHYTAKLRAIEPAPDSINNDTTTTSNSSTSTTTAIYYNGLFDVENPDGKLRISMTAQVYIVLAQAKDALIVPATAVDNLDPQGNATVRVVDASGSVVEKKITVGINNNVNVQVLSGLVEGDSVIVSEGSGAPGSSPARMRMRM</sequence>
<dbReference type="InterPro" id="IPR006143">
    <property type="entry name" value="RND_pump_MFP"/>
</dbReference>
<keyword evidence="14" id="KW-1185">Reference proteome</keyword>
<organism evidence="13 14">
    <name type="scientific">Leminorella richardii</name>
    <dbReference type="NCBI Taxonomy" id="158841"/>
    <lineage>
        <taxon>Bacteria</taxon>
        <taxon>Pseudomonadati</taxon>
        <taxon>Pseudomonadota</taxon>
        <taxon>Gammaproteobacteria</taxon>
        <taxon>Enterobacterales</taxon>
        <taxon>Budviciaceae</taxon>
        <taxon>Leminorella</taxon>
    </lineage>
</organism>
<dbReference type="InterPro" id="IPR058625">
    <property type="entry name" value="MdtA-like_BSH"/>
</dbReference>
<keyword evidence="6 8" id="KW-0175">Coiled coil</keyword>
<proteinExistence type="inferred from homology"/>
<keyword evidence="5" id="KW-0997">Cell inner membrane</keyword>
<accession>A0A2X4XBK6</accession>
<dbReference type="EMBL" id="LS483470">
    <property type="protein sequence ID" value="SQI37155.1"/>
    <property type="molecule type" value="Genomic_DNA"/>
</dbReference>
<feature type="domain" description="Multidrug resistance protein MdtA-like alpha-helical hairpin" evidence="9">
    <location>
        <begin position="109"/>
        <end position="185"/>
    </location>
</feature>
<feature type="domain" description="Multidrug resistance protein MdtA-like C-terminal permuted SH3" evidence="12">
    <location>
        <begin position="320"/>
        <end position="380"/>
    </location>
</feature>
<gene>
    <name evidence="13" type="primary">macA_2</name>
    <name evidence="13" type="ORF">NCTC12151_01016</name>
</gene>
<dbReference type="NCBIfam" id="TIGR01730">
    <property type="entry name" value="RND_mfp"/>
    <property type="match status" value="1"/>
</dbReference>
<dbReference type="RefSeq" id="WP_111739582.1">
    <property type="nucleotide sequence ID" value="NZ_LR698987.1"/>
</dbReference>
<dbReference type="InterPro" id="IPR030190">
    <property type="entry name" value="MacA_alpha-hairpin_sf"/>
</dbReference>
<dbReference type="Pfam" id="PF25876">
    <property type="entry name" value="HH_MFP_RND"/>
    <property type="match status" value="1"/>
</dbReference>
<dbReference type="KEGG" id="lri:NCTC12151_01016"/>
<evidence type="ECO:0000256" key="1">
    <source>
        <dbReference type="ARBA" id="ARBA00004236"/>
    </source>
</evidence>
<name>A0A2X4XBK6_9GAMM</name>
<dbReference type="Gene3D" id="6.10.140.1990">
    <property type="match status" value="1"/>
</dbReference>
<dbReference type="GO" id="GO:1990961">
    <property type="term" value="P:xenobiotic detoxification by transmembrane export across the plasma membrane"/>
    <property type="evidence" value="ECO:0007669"/>
    <property type="project" value="InterPro"/>
</dbReference>
<dbReference type="GO" id="GO:0030313">
    <property type="term" value="C:cell envelope"/>
    <property type="evidence" value="ECO:0007669"/>
    <property type="project" value="UniProtKB-SubCell"/>
</dbReference>
<dbReference type="Pfam" id="PF25967">
    <property type="entry name" value="RND-MFP_C"/>
    <property type="match status" value="1"/>
</dbReference>
<evidence type="ECO:0000256" key="4">
    <source>
        <dbReference type="ARBA" id="ARBA00022475"/>
    </source>
</evidence>
<feature type="domain" description="Multidrug resistance protein MdtA-like barrel-sandwich hybrid" evidence="10">
    <location>
        <begin position="62"/>
        <end position="216"/>
    </location>
</feature>
<evidence type="ECO:0000259" key="10">
    <source>
        <dbReference type="Pfam" id="PF25917"/>
    </source>
</evidence>
<dbReference type="PANTHER" id="PTHR30469:SF33">
    <property type="entry name" value="SLR1207 PROTEIN"/>
    <property type="match status" value="1"/>
</dbReference>
<evidence type="ECO:0000313" key="13">
    <source>
        <dbReference type="EMBL" id="SQI37155.1"/>
    </source>
</evidence>
<dbReference type="Pfam" id="PF25917">
    <property type="entry name" value="BSH_RND"/>
    <property type="match status" value="1"/>
</dbReference>
<dbReference type="Gene3D" id="2.40.420.20">
    <property type="match status" value="1"/>
</dbReference>
<comment type="subcellular location">
    <subcellularLocation>
        <location evidence="1">Cell membrane</location>
    </subcellularLocation>
</comment>
<comment type="similarity">
    <text evidence="2">Belongs to the membrane fusion protein (MFP) (TC 8.A.1) family.</text>
</comment>
<dbReference type="SUPFAM" id="SSF111369">
    <property type="entry name" value="HlyD-like secretion proteins"/>
    <property type="match status" value="1"/>
</dbReference>
<feature type="coiled-coil region" evidence="8">
    <location>
        <begin position="147"/>
        <end position="181"/>
    </location>
</feature>
<keyword evidence="4" id="KW-1003">Cell membrane</keyword>
<dbReference type="GO" id="GO:1990195">
    <property type="term" value="C:macrolide transmembrane transporter complex"/>
    <property type="evidence" value="ECO:0007669"/>
    <property type="project" value="InterPro"/>
</dbReference>
<evidence type="ECO:0000256" key="2">
    <source>
        <dbReference type="ARBA" id="ARBA00009477"/>
    </source>
</evidence>
<dbReference type="InterPro" id="IPR058626">
    <property type="entry name" value="MdtA-like_b-barrel"/>
</dbReference>
<dbReference type="GO" id="GO:0015562">
    <property type="term" value="F:efflux transmembrane transporter activity"/>
    <property type="evidence" value="ECO:0007669"/>
    <property type="project" value="TreeGrafter"/>
</dbReference>
<dbReference type="Pfam" id="PF25944">
    <property type="entry name" value="Beta-barrel_RND"/>
    <property type="match status" value="1"/>
</dbReference>
<evidence type="ECO:0000256" key="8">
    <source>
        <dbReference type="SAM" id="Coils"/>
    </source>
</evidence>
<evidence type="ECO:0000259" key="12">
    <source>
        <dbReference type="Pfam" id="PF25967"/>
    </source>
</evidence>
<dbReference type="InterPro" id="IPR058624">
    <property type="entry name" value="MdtA-like_HH"/>
</dbReference>
<dbReference type="Gene3D" id="2.40.30.170">
    <property type="match status" value="1"/>
</dbReference>
<dbReference type="Proteomes" id="UP000249005">
    <property type="component" value="Chromosome 1"/>
</dbReference>
<dbReference type="GO" id="GO:1990281">
    <property type="term" value="C:efflux pump complex"/>
    <property type="evidence" value="ECO:0007669"/>
    <property type="project" value="TreeGrafter"/>
</dbReference>
<evidence type="ECO:0000256" key="7">
    <source>
        <dbReference type="ARBA" id="ARBA00023136"/>
    </source>
</evidence>
<reference evidence="13 14" key="1">
    <citation type="submission" date="2018-06" db="EMBL/GenBank/DDBJ databases">
        <authorList>
            <consortium name="Pathogen Informatics"/>
            <person name="Doyle S."/>
        </authorList>
    </citation>
    <scope>NUCLEOTIDE SEQUENCE [LARGE SCALE GENOMIC DNA]</scope>
    <source>
        <strain evidence="13 14">NCTC12151</strain>
    </source>
</reference>
<evidence type="ECO:0000256" key="5">
    <source>
        <dbReference type="ARBA" id="ARBA00022519"/>
    </source>
</evidence>
<feature type="domain" description="Multidrug resistance protein MdtA-like beta-barrel" evidence="11">
    <location>
        <begin position="223"/>
        <end position="315"/>
    </location>
</feature>